<feature type="transmembrane region" description="Helical" evidence="1">
    <location>
        <begin position="120"/>
        <end position="140"/>
    </location>
</feature>
<keyword evidence="1" id="KW-0560">Oxidoreductase</keyword>
<sequence length="299" mass="34551">MKFQPSNIANMNAFMIVSTFFCLWLAVYFGDRAEALLAYLFVFSFGIMHGANDLKLIQRTTGMSSRSFYMRALVSYLLVIGIITVFFSFVPILALAFFVLASAYHFGEQHWASRTSLPSILRELFFMAYGMLIFFLLFYFHADEVTGVIHDVTDFSIPTAFYFYGLLVSGLTFLVFFAWIAFNSLLLTHIIEELFYLLVFYVLFQSASLIWGFSIYFVIWHSIPSLMDQVQFLSGEISSKALWSYFKSSFLYWIISLAGLGILYYIFQGQDKLFFSILVYFLAAITFPHVLVMNKVNRI</sequence>
<comment type="similarity">
    <text evidence="1">Belongs to the Brp/Blh beta-carotene diooxygenase family.</text>
</comment>
<accession>A0AAE3SQQ0</accession>
<reference evidence="2" key="1">
    <citation type="submission" date="2022-11" db="EMBL/GenBank/DDBJ databases">
        <title>The characterization of three novel Bacteroidetes species and genomic analysis of their roles in tidal elemental geochemical cycles.</title>
        <authorList>
            <person name="Ma K.-J."/>
        </authorList>
    </citation>
    <scope>NUCLEOTIDE SEQUENCE</scope>
    <source>
        <strain evidence="2">M415</strain>
    </source>
</reference>
<dbReference type="EMBL" id="JAPFQP010000004">
    <property type="protein sequence ID" value="MCX2720647.1"/>
    <property type="molecule type" value="Genomic_DNA"/>
</dbReference>
<evidence type="ECO:0000313" key="2">
    <source>
        <dbReference type="EMBL" id="MCX2720647.1"/>
    </source>
</evidence>
<keyword evidence="1" id="KW-0223">Dioxygenase</keyword>
<keyword evidence="1" id="KW-0812">Transmembrane</keyword>
<feature type="transmembrane region" description="Helical" evidence="1">
    <location>
        <begin position="194"/>
        <end position="219"/>
    </location>
</feature>
<comment type="function">
    <text evidence="1">Catalyzes the cleavage of beta-carotene at its central double bond (15,15') to yield two molecules of all-trans-retinal.</text>
</comment>
<gene>
    <name evidence="2" type="ORF">OO016_13620</name>
</gene>
<comment type="cofactor">
    <cofactor evidence="1">
        <name>Fe(2+)</name>
        <dbReference type="ChEBI" id="CHEBI:29033"/>
    </cofactor>
</comment>
<keyword evidence="1" id="KW-0479">Metal-binding</keyword>
<feature type="transmembrane region" description="Helical" evidence="1">
    <location>
        <begin position="161"/>
        <end position="182"/>
    </location>
</feature>
<dbReference type="HAMAP" id="MF_02093">
    <property type="entry name" value="Beta_carotene_diox"/>
    <property type="match status" value="1"/>
</dbReference>
<feature type="transmembrane region" description="Helical" evidence="1">
    <location>
        <begin position="36"/>
        <end position="52"/>
    </location>
</feature>
<evidence type="ECO:0000313" key="3">
    <source>
        <dbReference type="Proteomes" id="UP001207116"/>
    </source>
</evidence>
<keyword evidence="1" id="KW-1133">Transmembrane helix</keyword>
<keyword evidence="1" id="KW-1003">Cell membrane</keyword>
<comment type="caution">
    <text evidence="2">The sequence shown here is derived from an EMBL/GenBank/DDBJ whole genome shotgun (WGS) entry which is preliminary data.</text>
</comment>
<organism evidence="2 3">
    <name type="scientific">Lentiprolixibacter aurantiacus</name>
    <dbReference type="NCBI Taxonomy" id="2993939"/>
    <lineage>
        <taxon>Bacteria</taxon>
        <taxon>Pseudomonadati</taxon>
        <taxon>Bacteroidota</taxon>
        <taxon>Flavobacteriia</taxon>
        <taxon>Flavobacteriales</taxon>
        <taxon>Flavobacteriaceae</taxon>
        <taxon>Lentiprolixibacter</taxon>
    </lineage>
</organism>
<dbReference type="Proteomes" id="UP001207116">
    <property type="component" value="Unassembled WGS sequence"/>
</dbReference>
<keyword evidence="1" id="KW-0472">Membrane</keyword>
<keyword evidence="3" id="KW-1185">Reference proteome</keyword>
<feature type="transmembrane region" description="Helical" evidence="1">
    <location>
        <begin position="273"/>
        <end position="292"/>
    </location>
</feature>
<dbReference type="NCBIfam" id="TIGR03753">
    <property type="entry name" value="blh_monoox"/>
    <property type="match status" value="1"/>
</dbReference>
<dbReference type="InterPro" id="IPR022270">
    <property type="entry name" value="Blh_diox"/>
</dbReference>
<feature type="transmembrane region" description="Helical" evidence="1">
    <location>
        <begin position="250"/>
        <end position="267"/>
    </location>
</feature>
<comment type="catalytic activity">
    <reaction evidence="1">
        <text>all-trans-beta-carotene + O2 = 2 all-trans-retinal</text>
        <dbReference type="Rhea" id="RHEA:32887"/>
        <dbReference type="ChEBI" id="CHEBI:15379"/>
        <dbReference type="ChEBI" id="CHEBI:17579"/>
        <dbReference type="ChEBI" id="CHEBI:17898"/>
        <dbReference type="EC" id="1.13.11.63"/>
    </reaction>
</comment>
<dbReference type="EC" id="1.13.11.63" evidence="1"/>
<proteinExistence type="inferred from homology"/>
<dbReference type="Pfam" id="PF15461">
    <property type="entry name" value="BCD"/>
    <property type="match status" value="1"/>
</dbReference>
<comment type="subcellular location">
    <subcellularLocation>
        <location evidence="1">Cell membrane</location>
        <topology evidence="1">Multi-pass membrane protein</topology>
    </subcellularLocation>
</comment>
<dbReference type="RefSeq" id="WP_266015121.1">
    <property type="nucleotide sequence ID" value="NZ_JAPFQP010000004.1"/>
</dbReference>
<feature type="transmembrane region" description="Helical" evidence="1">
    <location>
        <begin position="12"/>
        <end position="30"/>
    </location>
</feature>
<dbReference type="GO" id="GO:0005506">
    <property type="term" value="F:iron ion binding"/>
    <property type="evidence" value="ECO:0007669"/>
    <property type="project" value="UniProtKB-UniRule"/>
</dbReference>
<protein>
    <recommendedName>
        <fullName evidence="1">Probable beta-carotene 15,15'-dioxygenase</fullName>
        <ecNumber evidence="1">1.13.11.63</ecNumber>
    </recommendedName>
</protein>
<evidence type="ECO:0000256" key="1">
    <source>
        <dbReference type="HAMAP-Rule" id="MF_02093"/>
    </source>
</evidence>
<keyword evidence="1" id="KW-0408">Iron</keyword>
<name>A0AAE3SQQ0_9FLAO</name>
<dbReference type="GO" id="GO:0016121">
    <property type="term" value="P:carotene catabolic process"/>
    <property type="evidence" value="ECO:0007669"/>
    <property type="project" value="UniProtKB-UniRule"/>
</dbReference>
<dbReference type="GO" id="GO:0003834">
    <property type="term" value="F:beta-carotene 15,15'-dioxygenase activity"/>
    <property type="evidence" value="ECO:0007669"/>
    <property type="project" value="UniProtKB-EC"/>
</dbReference>
<dbReference type="GO" id="GO:0005886">
    <property type="term" value="C:plasma membrane"/>
    <property type="evidence" value="ECO:0007669"/>
    <property type="project" value="UniProtKB-SubCell"/>
</dbReference>
<dbReference type="GO" id="GO:0010436">
    <property type="term" value="F:carotenoid dioxygenase activity"/>
    <property type="evidence" value="ECO:0007669"/>
    <property type="project" value="UniProtKB-UniRule"/>
</dbReference>
<feature type="transmembrane region" description="Helical" evidence="1">
    <location>
        <begin position="73"/>
        <end position="100"/>
    </location>
</feature>
<dbReference type="AlphaFoldDB" id="A0AAE3SQQ0"/>
<comment type="caution">
    <text evidence="1">Lacks conserved residue(s) required for the propagation of feature annotation.</text>
</comment>